<dbReference type="InterPro" id="IPR044292">
    <property type="entry name" value="NPR"/>
</dbReference>
<dbReference type="PROSITE" id="PS50097">
    <property type="entry name" value="BTB"/>
    <property type="match status" value="1"/>
</dbReference>
<evidence type="ECO:0000259" key="7">
    <source>
        <dbReference type="PROSITE" id="PS50097"/>
    </source>
</evidence>
<evidence type="ECO:0000313" key="9">
    <source>
        <dbReference type="EMBL" id="KZV46128.1"/>
    </source>
</evidence>
<dbReference type="Gene3D" id="1.25.40.20">
    <property type="entry name" value="Ankyrin repeat-containing domain"/>
    <property type="match status" value="1"/>
</dbReference>
<feature type="region of interest" description="Disordered" evidence="6">
    <location>
        <begin position="616"/>
        <end position="643"/>
    </location>
</feature>
<organism evidence="9 10">
    <name type="scientific">Dorcoceras hygrometricum</name>
    <dbReference type="NCBI Taxonomy" id="472368"/>
    <lineage>
        <taxon>Eukaryota</taxon>
        <taxon>Viridiplantae</taxon>
        <taxon>Streptophyta</taxon>
        <taxon>Embryophyta</taxon>
        <taxon>Tracheophyta</taxon>
        <taxon>Spermatophyta</taxon>
        <taxon>Magnoliopsida</taxon>
        <taxon>eudicotyledons</taxon>
        <taxon>Gunneridae</taxon>
        <taxon>Pentapetalae</taxon>
        <taxon>asterids</taxon>
        <taxon>lamiids</taxon>
        <taxon>Lamiales</taxon>
        <taxon>Gesneriaceae</taxon>
        <taxon>Didymocarpoideae</taxon>
        <taxon>Trichosporeae</taxon>
        <taxon>Loxocarpinae</taxon>
        <taxon>Dorcoceras</taxon>
    </lineage>
</organism>
<dbReference type="CDD" id="cd18310">
    <property type="entry name" value="BTB_POZ_NPR_plant"/>
    <property type="match status" value="1"/>
</dbReference>
<evidence type="ECO:0000256" key="4">
    <source>
        <dbReference type="PROSITE-ProRule" id="PRU00023"/>
    </source>
</evidence>
<gene>
    <name evidence="9" type="ORF">F511_31283</name>
</gene>
<feature type="domain" description="C2HC NPR-type" evidence="8">
    <location>
        <begin position="134"/>
        <end position="148"/>
    </location>
</feature>
<keyword evidence="5" id="KW-0863">Zinc-finger</keyword>
<dbReference type="Pfam" id="PF12796">
    <property type="entry name" value="Ank_2"/>
    <property type="match status" value="1"/>
</dbReference>
<comment type="caution">
    <text evidence="5">Lacks conserved residue(s) required for the propagation of feature annotation.</text>
</comment>
<keyword evidence="4" id="KW-0040">ANK repeat</keyword>
<dbReference type="GO" id="GO:2000031">
    <property type="term" value="P:regulation of salicylic acid mediated signaling pathway"/>
    <property type="evidence" value="ECO:0007669"/>
    <property type="project" value="InterPro"/>
</dbReference>
<feature type="compositionally biased region" description="Low complexity" evidence="6">
    <location>
        <begin position="622"/>
        <end position="634"/>
    </location>
</feature>
<evidence type="ECO:0000256" key="5">
    <source>
        <dbReference type="PROSITE-ProRule" id="PRU01391"/>
    </source>
</evidence>
<accession>A0A2Z7CGT0</accession>
<dbReference type="GO" id="GO:0008270">
    <property type="term" value="F:zinc ion binding"/>
    <property type="evidence" value="ECO:0007669"/>
    <property type="project" value="UniProtKB-KW"/>
</dbReference>
<dbReference type="PROSITE" id="PS50297">
    <property type="entry name" value="ANK_REP_REGION"/>
    <property type="match status" value="1"/>
</dbReference>
<evidence type="ECO:0000313" key="10">
    <source>
        <dbReference type="Proteomes" id="UP000250235"/>
    </source>
</evidence>
<feature type="domain" description="BTB" evidence="7">
    <location>
        <begin position="55"/>
        <end position="131"/>
    </location>
</feature>
<dbReference type="PANTHER" id="PTHR46475:SF9">
    <property type="entry name" value="REGULATORY PROTEIN NPR3-LIKE ISOFORM X1"/>
    <property type="match status" value="1"/>
</dbReference>
<dbReference type="InterPro" id="IPR036770">
    <property type="entry name" value="Ankyrin_rpt-contain_sf"/>
</dbReference>
<dbReference type="GO" id="GO:0009862">
    <property type="term" value="P:systemic acquired resistance, salicylic acid mediated signaling pathway"/>
    <property type="evidence" value="ECO:0007669"/>
    <property type="project" value="InterPro"/>
</dbReference>
<protein>
    <submittedName>
        <fullName evidence="9">Uncharacterized protein</fullName>
    </submittedName>
</protein>
<evidence type="ECO:0000256" key="6">
    <source>
        <dbReference type="SAM" id="MobiDB-lite"/>
    </source>
</evidence>
<dbReference type="GO" id="GO:0042742">
    <property type="term" value="P:defense response to bacterium"/>
    <property type="evidence" value="ECO:0007669"/>
    <property type="project" value="TreeGrafter"/>
</dbReference>
<dbReference type="SMART" id="SM00248">
    <property type="entry name" value="ANK"/>
    <property type="match status" value="2"/>
</dbReference>
<name>A0A2Z7CGT0_9LAMI</name>
<dbReference type="SUPFAM" id="SSF54695">
    <property type="entry name" value="POZ domain"/>
    <property type="match status" value="1"/>
</dbReference>
<evidence type="ECO:0000256" key="2">
    <source>
        <dbReference type="ARBA" id="ARBA00022821"/>
    </source>
</evidence>
<comment type="pathway">
    <text evidence="1">Protein modification; protein ubiquitination.</text>
</comment>
<dbReference type="OrthoDB" id="71307at2759"/>
<dbReference type="GO" id="GO:2000022">
    <property type="term" value="P:regulation of jasmonic acid mediated signaling pathway"/>
    <property type="evidence" value="ECO:0007669"/>
    <property type="project" value="InterPro"/>
</dbReference>
<dbReference type="PROSITE" id="PS52046">
    <property type="entry name" value="ZF_C2HC_NPR"/>
    <property type="match status" value="1"/>
</dbReference>
<dbReference type="InterPro" id="IPR057250">
    <property type="entry name" value="Znf_C2HC_NPR-type"/>
</dbReference>
<dbReference type="InterPro" id="IPR011333">
    <property type="entry name" value="SKP1/BTB/POZ_sf"/>
</dbReference>
<keyword evidence="2" id="KW-0611">Plant defense</keyword>
<keyword evidence="5" id="KW-0862">Zinc</keyword>
<dbReference type="GO" id="GO:0050832">
    <property type="term" value="P:defense response to fungus"/>
    <property type="evidence" value="ECO:0007669"/>
    <property type="project" value="TreeGrafter"/>
</dbReference>
<dbReference type="Gene3D" id="3.30.710.10">
    <property type="entry name" value="Potassium Channel Kv1.1, Chain A"/>
    <property type="match status" value="1"/>
</dbReference>
<dbReference type="PANTHER" id="PTHR46475">
    <property type="entry name" value="REGULATORY PROTEIN NPR3"/>
    <property type="match status" value="1"/>
</dbReference>
<reference evidence="9 10" key="1">
    <citation type="journal article" date="2015" name="Proc. Natl. Acad. Sci. U.S.A.">
        <title>The resurrection genome of Boea hygrometrica: A blueprint for survival of dehydration.</title>
        <authorList>
            <person name="Xiao L."/>
            <person name="Yang G."/>
            <person name="Zhang L."/>
            <person name="Yang X."/>
            <person name="Zhao S."/>
            <person name="Ji Z."/>
            <person name="Zhou Q."/>
            <person name="Hu M."/>
            <person name="Wang Y."/>
            <person name="Chen M."/>
            <person name="Xu Y."/>
            <person name="Jin H."/>
            <person name="Xiao X."/>
            <person name="Hu G."/>
            <person name="Bao F."/>
            <person name="Hu Y."/>
            <person name="Wan P."/>
            <person name="Li L."/>
            <person name="Deng X."/>
            <person name="Kuang T."/>
            <person name="Xiang C."/>
            <person name="Zhu J.K."/>
            <person name="Oliver M.J."/>
            <person name="He Y."/>
        </authorList>
    </citation>
    <scope>NUCLEOTIDE SEQUENCE [LARGE SCALE GENOMIC DNA]</scope>
    <source>
        <strain evidence="10">cv. XS01</strain>
    </source>
</reference>
<dbReference type="EMBL" id="KQ995705">
    <property type="protein sequence ID" value="KZV46128.1"/>
    <property type="molecule type" value="Genomic_DNA"/>
</dbReference>
<proteinExistence type="inferred from homology"/>
<comment type="similarity">
    <text evidence="3">Belongs to the plant 'ANKYRIN-BTB/POZ' family. 'NPR1-like' subfamily.</text>
</comment>
<dbReference type="InterPro" id="IPR021094">
    <property type="entry name" value="NPR1/NIM1-like_C"/>
</dbReference>
<dbReference type="Pfam" id="PF00651">
    <property type="entry name" value="BTB"/>
    <property type="match status" value="1"/>
</dbReference>
<dbReference type="Proteomes" id="UP000250235">
    <property type="component" value="Unassembled WGS sequence"/>
</dbReference>
<dbReference type="Pfam" id="PF12313">
    <property type="entry name" value="NPR1_like_C"/>
    <property type="match status" value="1"/>
</dbReference>
<dbReference type="SMART" id="SM00225">
    <property type="entry name" value="BTB"/>
    <property type="match status" value="1"/>
</dbReference>
<evidence type="ECO:0000256" key="3">
    <source>
        <dbReference type="ARBA" id="ARBA00044947"/>
    </source>
</evidence>
<dbReference type="GO" id="GO:0005634">
    <property type="term" value="C:nucleus"/>
    <property type="evidence" value="ECO:0007669"/>
    <property type="project" value="TreeGrafter"/>
</dbReference>
<keyword evidence="10" id="KW-1185">Reference proteome</keyword>
<feature type="repeat" description="ANK" evidence="4">
    <location>
        <begin position="322"/>
        <end position="354"/>
    </location>
</feature>
<sequence>MEDGDGISVSFASNSLLSDVFSSYNEAGTSPRFLSLSKLSSCFEKLVGDSEYDYNDAEIEVDGVVVGVIRGILAARSPFFHVLFKNADDNTVKNERLKFSMSDLVPNGRIEYEALMVILHYLYTGTIKDFPKDVSTCVDGSCAHDACGPAIHCAVQMMYASVKFQIKDLVMVVQGRLINFVEKACVEDIIPILIVAFHCELKQLFSRCVQKIAWSTLDDIVIEKELPELAFTDIKSLRVKSKKQGSDDSNLEANLINEKDIWRIRKALDTGDIEFVDMLLRESDVTLDAACALHYAAAYCNTKTMIGLLNLKKADVNLRNARGYTVLHIAARRKDPSVVIELLEHDAYVHDTTPDGQTSLTLCRRLTRPKDFSKEKKHGEVTNKDRLCIEMLERKMCLNPPAGNVSDSAMVVAQNVLMGLLYYENRVALARRCFPLEAALAMQVAEAASTTEFIGLSAYEDSDGTFGEVYLSETTSEFSWKHQQNLLAFKKTVALARFIPSEEELEMQVATKDSTRESTGALAFEDFAEVDFNVETTSEVLGQRQQRLLALQRTVETGRRYFPNCSEFLDSLLLDESLGTLLLDNGTPEETIKKRARYMEIGEGLVKALDEDKAKHKKARRVSSSCSASSSSKGRAIHKVDKR</sequence>
<evidence type="ECO:0000256" key="1">
    <source>
        <dbReference type="ARBA" id="ARBA00004906"/>
    </source>
</evidence>
<evidence type="ECO:0000259" key="8">
    <source>
        <dbReference type="PROSITE" id="PS52046"/>
    </source>
</evidence>
<keyword evidence="5" id="KW-0479">Metal-binding</keyword>
<dbReference type="AlphaFoldDB" id="A0A2Z7CGT0"/>
<dbReference type="SUPFAM" id="SSF48403">
    <property type="entry name" value="Ankyrin repeat"/>
    <property type="match status" value="1"/>
</dbReference>
<dbReference type="InterPro" id="IPR002110">
    <property type="entry name" value="Ankyrin_rpt"/>
</dbReference>
<dbReference type="PROSITE" id="PS50088">
    <property type="entry name" value="ANK_REPEAT"/>
    <property type="match status" value="1"/>
</dbReference>
<dbReference type="InterPro" id="IPR000210">
    <property type="entry name" value="BTB/POZ_dom"/>
</dbReference>